<dbReference type="AlphaFoldDB" id="A0A0C2WQA6"/>
<dbReference type="Gene3D" id="1.10.287.1490">
    <property type="match status" value="1"/>
</dbReference>
<dbReference type="PANTHER" id="PTHR45615:SF63">
    <property type="entry name" value="CHROMOSOME UNDETERMINED SCAFFOLD_10, WHOLE GENOME SHOTGUN SEQUENCE"/>
    <property type="match status" value="1"/>
</dbReference>
<keyword evidence="1" id="KW-0175">Coiled coil</keyword>
<accession>A0A0C2WQA6</accession>
<reference evidence="3 4" key="1">
    <citation type="submission" date="2014-04" db="EMBL/GenBank/DDBJ databases">
        <title>Evolutionary Origins and Diversification of the Mycorrhizal Mutualists.</title>
        <authorList>
            <consortium name="DOE Joint Genome Institute"/>
            <consortium name="Mycorrhizal Genomics Consortium"/>
            <person name="Kohler A."/>
            <person name="Kuo A."/>
            <person name="Nagy L.G."/>
            <person name="Floudas D."/>
            <person name="Copeland A."/>
            <person name="Barry K.W."/>
            <person name="Cichocki N."/>
            <person name="Veneault-Fourrey C."/>
            <person name="LaButti K."/>
            <person name="Lindquist E.A."/>
            <person name="Lipzen A."/>
            <person name="Lundell T."/>
            <person name="Morin E."/>
            <person name="Murat C."/>
            <person name="Riley R."/>
            <person name="Ohm R."/>
            <person name="Sun H."/>
            <person name="Tunlid A."/>
            <person name="Henrissat B."/>
            <person name="Grigoriev I.V."/>
            <person name="Hibbett D.S."/>
            <person name="Martin F."/>
        </authorList>
    </citation>
    <scope>NUCLEOTIDE SEQUENCE [LARGE SCALE GENOMIC DNA]</scope>
    <source>
        <strain evidence="3 4">Koide BX008</strain>
    </source>
</reference>
<feature type="compositionally biased region" description="Polar residues" evidence="2">
    <location>
        <begin position="35"/>
        <end position="47"/>
    </location>
</feature>
<feature type="coiled-coil region" evidence="1">
    <location>
        <begin position="214"/>
        <end position="287"/>
    </location>
</feature>
<evidence type="ECO:0000313" key="4">
    <source>
        <dbReference type="Proteomes" id="UP000054549"/>
    </source>
</evidence>
<protein>
    <submittedName>
        <fullName evidence="3">Uncharacterized protein</fullName>
    </submittedName>
</protein>
<dbReference type="InParanoid" id="A0A0C2WQA6"/>
<evidence type="ECO:0000256" key="2">
    <source>
        <dbReference type="SAM" id="MobiDB-lite"/>
    </source>
</evidence>
<dbReference type="OrthoDB" id="3246510at2759"/>
<sequence>MQSSDGDSLQPVSSSDDPENVQATQSTVENDKTSRPSSVFQLGNQPLQLPRSVPRAVDSGDFHIHPRNLFRNPPKLAQRPQPQQPFFNILNNQRGGTSVSKPRQPDSALHQSVFQQGQYPSSRLTSASLLTRGNDAYTSPRTPVPAVPRPATLKHVTTSGDLGTPSRKREYERAVTPHLAGGDNTDVDYDELAVKMFKENKTLKAELVLAQTHAQNLSSKIDSLQHEIASQKDESNKHIASLRTELSSAHTDLSSARQELSSINAALNSHQRDLANTSGELNAYKDQNLALTSTNQGLERYQSNIRAKLVATQKSLVEFRNDYSELMASFNELKRSYDTTTAVVNSLSNQVTEYKIAARDALKKFESISDDPLALAQSRQVKAALDDLKETLAESYRTNDLLRDKLHLHLGQIVDLNDKIKGLENEKHEALGLLFVQKEQQIMSEKLGTRMEELVERLIKREHEVEVATGDVACLKAELQAIESKNTDLEQRAADYSVRLNMLTAVQDKLHQAQTENDVLKKWLAEKDNRIIALEQSTIDQLAEYGKLIDSLAKTEKENDEEKASLHDQVQQVQRQLLEIREVLITEKANAEKQKYQAGIERAAEVKTLETSLMEAKSGLAAKVAELQVIDANLTKARQEILDKDAALKGMKQKTMELNVLEERFEAQGATLRLSKEQCGDLQDTTNKLRTELEVLQLQLEIHRDTATELKGVKELFAEKEFILNRTGDDLIALRELFSAQTKELQNTTERLLENQTLLVSEKEKYEFLTQELGIMKDQITEYRRLLAEAQNRATAKAENLVKSQTLLDSERTRCESLTQELSKATNEIAEKCRLLTEAQNRTVVCFHVHHGADSCDVDQYRY</sequence>
<evidence type="ECO:0000256" key="1">
    <source>
        <dbReference type="SAM" id="Coils"/>
    </source>
</evidence>
<dbReference type="PANTHER" id="PTHR45615">
    <property type="entry name" value="MYOSIN HEAVY CHAIN, NON-MUSCLE"/>
    <property type="match status" value="1"/>
</dbReference>
<organism evidence="3 4">
    <name type="scientific">Amanita muscaria (strain Koide BX008)</name>
    <dbReference type="NCBI Taxonomy" id="946122"/>
    <lineage>
        <taxon>Eukaryota</taxon>
        <taxon>Fungi</taxon>
        <taxon>Dikarya</taxon>
        <taxon>Basidiomycota</taxon>
        <taxon>Agaricomycotina</taxon>
        <taxon>Agaricomycetes</taxon>
        <taxon>Agaricomycetidae</taxon>
        <taxon>Agaricales</taxon>
        <taxon>Pluteineae</taxon>
        <taxon>Amanitaceae</taxon>
        <taxon>Amanita</taxon>
    </lineage>
</organism>
<feature type="region of interest" description="Disordered" evidence="2">
    <location>
        <begin position="1"/>
        <end position="82"/>
    </location>
</feature>
<evidence type="ECO:0000313" key="3">
    <source>
        <dbReference type="EMBL" id="KIL58896.1"/>
    </source>
</evidence>
<proteinExistence type="predicted"/>
<feature type="coiled-coil region" evidence="1">
    <location>
        <begin position="773"/>
        <end position="842"/>
    </location>
</feature>
<dbReference type="HOGENOM" id="CLU_331744_0_0_1"/>
<dbReference type="EMBL" id="KN818327">
    <property type="protein sequence ID" value="KIL58896.1"/>
    <property type="molecule type" value="Genomic_DNA"/>
</dbReference>
<dbReference type="Proteomes" id="UP000054549">
    <property type="component" value="Unassembled WGS sequence"/>
</dbReference>
<feature type="coiled-coil region" evidence="1">
    <location>
        <begin position="465"/>
        <end position="499"/>
    </location>
</feature>
<dbReference type="STRING" id="946122.A0A0C2WQA6"/>
<feature type="compositionally biased region" description="Polar residues" evidence="2">
    <location>
        <begin position="1"/>
        <end position="28"/>
    </location>
</feature>
<gene>
    <name evidence="3" type="ORF">M378DRAFT_290547</name>
</gene>
<keyword evidence="4" id="KW-1185">Reference proteome</keyword>
<feature type="coiled-coil region" evidence="1">
    <location>
        <begin position="385"/>
        <end position="433"/>
    </location>
</feature>
<name>A0A0C2WQA6_AMAMK</name>